<accession>A0A2S9IYF7</accession>
<protein>
    <recommendedName>
        <fullName evidence="1">Glucose/Sorbosone dehydrogenase domain-containing protein</fullName>
    </recommendedName>
</protein>
<dbReference type="Proteomes" id="UP000239711">
    <property type="component" value="Unassembled WGS sequence"/>
</dbReference>
<evidence type="ECO:0000313" key="2">
    <source>
        <dbReference type="EMBL" id="PRD45561.1"/>
    </source>
</evidence>
<dbReference type="RefSeq" id="WP_105718362.1">
    <property type="nucleotide sequence ID" value="NZ_PVBQ01000019.1"/>
</dbReference>
<dbReference type="PANTHER" id="PTHR19328">
    <property type="entry name" value="HEDGEHOG-INTERACTING PROTEIN"/>
    <property type="match status" value="1"/>
</dbReference>
<dbReference type="EMBL" id="PVBQ01000019">
    <property type="protein sequence ID" value="PRD45561.1"/>
    <property type="molecule type" value="Genomic_DNA"/>
</dbReference>
<dbReference type="InterPro" id="IPR011042">
    <property type="entry name" value="6-blade_b-propeller_TolB-like"/>
</dbReference>
<dbReference type="Gene3D" id="2.120.10.30">
    <property type="entry name" value="TolB, C-terminal domain"/>
    <property type="match status" value="1"/>
</dbReference>
<feature type="domain" description="Glucose/Sorbosone dehydrogenase" evidence="1">
    <location>
        <begin position="354"/>
        <end position="431"/>
    </location>
</feature>
<sequence length="457" mass="51515">MCLYILGVDLYGQEPHFQRSILRSQLADPWSVVYGPDDHLWITESKTYRVLRFDPKTKNVHVALDLSTVREFPRYDTLDLDDRPWPQGGLMGMALHPQFADGSPYVYLAYVYKHLSGNEFTSRLSRFRYNEQTKLLHDEEVIDQDIPGSNDHNGGRLEVMQHEDKYFLFYALGDMGAGQYSNAARVNYAQDPTRKEGKILRYRLDPAVSSEGGHPWIPINNPFQGSPVFSLGHRNPQGLSWGKSDVFSYLYACEHGPMSDDEVNLIEAGRNYGHPFIVGYADGNYNGLAAAVSDDGELPGEWNTMLPSIVDEAATARLWGMKYRDPLYSFKPTGNDSLRVKMEKIRSGENQDWQSIAPSSLIYYNHPGIPSWQNSLLVTSLKHGAVYRLKLTADGRSVEGIPEKLFAADVRYRDICLSPDGSRIYLITDRSAVTSGPTAESPDHVDLRGCLVEFSVK</sequence>
<evidence type="ECO:0000313" key="3">
    <source>
        <dbReference type="Proteomes" id="UP000239711"/>
    </source>
</evidence>
<dbReference type="SUPFAM" id="SSF50952">
    <property type="entry name" value="Soluble quinoprotein glucose dehydrogenase"/>
    <property type="match status" value="1"/>
</dbReference>
<comment type="caution">
    <text evidence="2">The sequence shown here is derived from an EMBL/GenBank/DDBJ whole genome shotgun (WGS) entry which is preliminary data.</text>
</comment>
<feature type="domain" description="Glucose/Sorbosone dehydrogenase" evidence="1">
    <location>
        <begin position="27"/>
        <end position="287"/>
    </location>
</feature>
<evidence type="ECO:0000259" key="1">
    <source>
        <dbReference type="Pfam" id="PF07995"/>
    </source>
</evidence>
<dbReference type="Pfam" id="PF07995">
    <property type="entry name" value="GSDH"/>
    <property type="match status" value="2"/>
</dbReference>
<keyword evidence="3" id="KW-1185">Reference proteome</keyword>
<gene>
    <name evidence="2" type="ORF">C5745_17780</name>
</gene>
<dbReference type="AlphaFoldDB" id="A0A2S9IYF7"/>
<dbReference type="OrthoDB" id="9770043at2"/>
<organism evidence="2 3">
    <name type="scientific">Sphingobacterium haloxyli</name>
    <dbReference type="NCBI Taxonomy" id="2100533"/>
    <lineage>
        <taxon>Bacteria</taxon>
        <taxon>Pseudomonadati</taxon>
        <taxon>Bacteroidota</taxon>
        <taxon>Sphingobacteriia</taxon>
        <taxon>Sphingobacteriales</taxon>
        <taxon>Sphingobacteriaceae</taxon>
        <taxon>Sphingobacterium</taxon>
    </lineage>
</organism>
<dbReference type="InterPro" id="IPR012938">
    <property type="entry name" value="Glc/Sorbosone_DH"/>
</dbReference>
<reference evidence="2 3" key="1">
    <citation type="submission" date="2018-02" db="EMBL/GenBank/DDBJ databases">
        <title>The draft genome of Sphingobacterium sp. 5JN-11.</title>
        <authorList>
            <person name="Liu L."/>
            <person name="Li L."/>
            <person name="Liang L."/>
            <person name="Zhang X."/>
            <person name="Wang T."/>
        </authorList>
    </citation>
    <scope>NUCLEOTIDE SEQUENCE [LARGE SCALE GENOMIC DNA]</scope>
    <source>
        <strain evidence="2 3">5JN-11</strain>
    </source>
</reference>
<dbReference type="InterPro" id="IPR011041">
    <property type="entry name" value="Quinoprot_gluc/sorb_DH_b-prop"/>
</dbReference>
<dbReference type="PANTHER" id="PTHR19328:SF13">
    <property type="entry name" value="HIPL1 PROTEIN"/>
    <property type="match status" value="1"/>
</dbReference>
<proteinExistence type="predicted"/>
<name>A0A2S9IYF7_9SPHI</name>